<evidence type="ECO:0000256" key="2">
    <source>
        <dbReference type="ARBA" id="ARBA00022747"/>
    </source>
</evidence>
<dbReference type="Pfam" id="PF01420">
    <property type="entry name" value="Methylase_S"/>
    <property type="match status" value="1"/>
</dbReference>
<comment type="caution">
    <text evidence="6">The sequence shown here is derived from an EMBL/GenBank/DDBJ whole genome shotgun (WGS) entry which is preliminary data.</text>
</comment>
<dbReference type="RefSeq" id="WP_369740002.1">
    <property type="nucleotide sequence ID" value="NZ_JBGEDP010000001.1"/>
</dbReference>
<dbReference type="InterPro" id="IPR052021">
    <property type="entry name" value="Type-I_RS_S_subunit"/>
</dbReference>
<dbReference type="InterPro" id="IPR013670">
    <property type="entry name" value="EcoEI_R_C_dom"/>
</dbReference>
<evidence type="ECO:0000313" key="7">
    <source>
        <dbReference type="Proteomes" id="UP001564760"/>
    </source>
</evidence>
<dbReference type="PANTHER" id="PTHR30408:SF12">
    <property type="entry name" value="TYPE I RESTRICTION ENZYME MJAVIII SPECIFICITY SUBUNIT"/>
    <property type="match status" value="1"/>
</dbReference>
<dbReference type="InterPro" id="IPR000055">
    <property type="entry name" value="Restrct_endonuc_typeI_TRD"/>
</dbReference>
<proteinExistence type="inferred from homology"/>
<dbReference type="Pfam" id="PF08463">
    <property type="entry name" value="EcoEI_R_C"/>
    <property type="match status" value="1"/>
</dbReference>
<keyword evidence="2" id="KW-0680">Restriction system</keyword>
<dbReference type="SUPFAM" id="SSF116734">
    <property type="entry name" value="DNA methylase specificity domain"/>
    <property type="match status" value="2"/>
</dbReference>
<dbReference type="EMBL" id="JBGEDP010000001">
    <property type="protein sequence ID" value="MEY8017697.1"/>
    <property type="molecule type" value="Genomic_DNA"/>
</dbReference>
<name>A0ABV4C746_9MYCO</name>
<evidence type="ECO:0000259" key="5">
    <source>
        <dbReference type="Pfam" id="PF08463"/>
    </source>
</evidence>
<evidence type="ECO:0000256" key="1">
    <source>
        <dbReference type="ARBA" id="ARBA00010923"/>
    </source>
</evidence>
<feature type="domain" description="EcoEI R protein C-terminal" evidence="5">
    <location>
        <begin position="171"/>
        <end position="346"/>
    </location>
</feature>
<dbReference type="InterPro" id="IPR044946">
    <property type="entry name" value="Restrct_endonuc_typeI_TRD_sf"/>
</dbReference>
<dbReference type="Gene3D" id="3.90.220.20">
    <property type="entry name" value="DNA methylase specificity domains"/>
    <property type="match status" value="2"/>
</dbReference>
<dbReference type="CDD" id="cd17517">
    <property type="entry name" value="RMtype1_S_EcoKI_StySPI-TRD2-CR2_like"/>
    <property type="match status" value="1"/>
</dbReference>
<sequence length="763" mass="83248">MKGRGARTITSADFQAVTPDAENKTRFVIVDAIGVTEHPFVEPPLNRQKSVSLKKLLDKAAALTLTEDEAATLASRLAKLELALTDEERQELDEVAGQPVRDVVRALVDAVDPSTGSADAIERAIEPIAANPELRNRILELRAAHDRVIDEVSSDELVEAGGVVNTDRARSIVESWRAYLDEHRDEITAIQVAYEAGEHRIDFAYIQGLAARIARPPHNWTPDIIWNAYAAIDAPKVRNCATHTLTDLVSLIRYATGVDDELVPYGERVHEKYAAWLAQQEQAGVVFNDTERWWLDRMVSVIANSAGIRVEDLDDAPFIERGGTDGALRDLGDRAGDLVEQLNAELTAVSVPEFVTVEDVATVDSGPAFKSAHFGEQGAGIRLLRGDNIEPGSLRWTRTKTWPLDLLEGYEHLAVHEGDLILGMDRPVISTGLKLARVTKADLPALLVQRVARIRPKNIDDRYLYYWLTSQEFMRHLQGSATGTQLPHVTLTSIKAFRVPRFGAESEGRIVDILEDHLSRLDAAESYLRNALKKLKALKASALASLHAGEPLPLGALAVDSGYGTSEKCVPNGLGAAVVRIPNLVDGQIDLSDEKRMLNAEADISAYMLAPGDVLIVRTNGSVDLIGRSAVVQPGIDAAFASYLIRYRVRDEVVRPRWVQIMLSTPQVRARIESLAASSAGQHNLSLSKLDRLELPVPSTTAQDAGIQRVVGIELDASRLAASIAATRSRAARLRSSILTAAFSGRLTAPKSHLSLNEELIGA</sequence>
<evidence type="ECO:0000259" key="4">
    <source>
        <dbReference type="Pfam" id="PF01420"/>
    </source>
</evidence>
<evidence type="ECO:0000313" key="6">
    <source>
        <dbReference type="EMBL" id="MEY8017697.1"/>
    </source>
</evidence>
<protein>
    <submittedName>
        <fullName evidence="6">Type I restriction-modification enzyme R subunit C-terminal domain-containing protein</fullName>
    </submittedName>
</protein>
<dbReference type="Proteomes" id="UP001564760">
    <property type="component" value="Unassembled WGS sequence"/>
</dbReference>
<gene>
    <name evidence="6" type="ORF">AB8998_23335</name>
</gene>
<comment type="similarity">
    <text evidence="1">Belongs to the type-I restriction system S methylase family.</text>
</comment>
<keyword evidence="7" id="KW-1185">Reference proteome</keyword>
<dbReference type="PANTHER" id="PTHR30408">
    <property type="entry name" value="TYPE-1 RESTRICTION ENZYME ECOKI SPECIFICITY PROTEIN"/>
    <property type="match status" value="1"/>
</dbReference>
<organism evidence="6 7">
    <name type="scientific">Mycobacterium servetii</name>
    <dbReference type="NCBI Taxonomy" id="3237418"/>
    <lineage>
        <taxon>Bacteria</taxon>
        <taxon>Bacillati</taxon>
        <taxon>Actinomycetota</taxon>
        <taxon>Actinomycetes</taxon>
        <taxon>Mycobacteriales</taxon>
        <taxon>Mycobacteriaceae</taxon>
        <taxon>Mycobacterium</taxon>
    </lineage>
</organism>
<reference evidence="6 7" key="1">
    <citation type="submission" date="2024-08" db="EMBL/GenBank/DDBJ databases">
        <title>Mycobacterium servetensis sp. nov., a novel rapid-growing mycobacterial species recovered from a human patient in Zaragoza, Spain.</title>
        <authorList>
            <person name="Tristancho-Baro A.I."/>
            <person name="Buenestado-Serrano S."/>
            <person name="Garcia De Viedma D."/>
            <person name="Milagro-Beamonte A."/>
            <person name="Burillo N."/>
            <person name="Sanz S."/>
            <person name="Lopez-Calleja A.I."/>
            <person name="Penas-Utrilla D."/>
            <person name="Guardingo M."/>
            <person name="Garcia M.J."/>
            <person name="Vinuelas-Bayon J."/>
        </authorList>
    </citation>
    <scope>NUCLEOTIDE SEQUENCE [LARGE SCALE GENOMIC DNA]</scope>
    <source>
        <strain evidence="7">HUMS_12744610</strain>
    </source>
</reference>
<feature type="domain" description="Type I restriction modification DNA specificity" evidence="4">
    <location>
        <begin position="353"/>
        <end position="529"/>
    </location>
</feature>
<keyword evidence="3" id="KW-0238">DNA-binding</keyword>
<accession>A0ABV4C746</accession>
<evidence type="ECO:0000256" key="3">
    <source>
        <dbReference type="ARBA" id="ARBA00023125"/>
    </source>
</evidence>
<dbReference type="CDD" id="cd17259">
    <property type="entry name" value="RMtype1_S_StySKI-TRD2-CR2_like"/>
    <property type="match status" value="1"/>
</dbReference>